<keyword evidence="2" id="KW-1185">Reference proteome</keyword>
<dbReference type="AlphaFoldDB" id="A0A4Y2KT87"/>
<accession>A0A4Y2KT87</accession>
<reference evidence="1 2" key="1">
    <citation type="journal article" date="2019" name="Sci. Rep.">
        <title>Orb-weaving spider Araneus ventricosus genome elucidates the spidroin gene catalogue.</title>
        <authorList>
            <person name="Kono N."/>
            <person name="Nakamura H."/>
            <person name="Ohtoshi R."/>
            <person name="Moran D.A.P."/>
            <person name="Shinohara A."/>
            <person name="Yoshida Y."/>
            <person name="Fujiwara M."/>
            <person name="Mori M."/>
            <person name="Tomita M."/>
            <person name="Arakawa K."/>
        </authorList>
    </citation>
    <scope>NUCLEOTIDE SEQUENCE [LARGE SCALE GENOMIC DNA]</scope>
</reference>
<evidence type="ECO:0000313" key="2">
    <source>
        <dbReference type="Proteomes" id="UP000499080"/>
    </source>
</evidence>
<comment type="caution">
    <text evidence="1">The sequence shown here is derived from an EMBL/GenBank/DDBJ whole genome shotgun (WGS) entry which is preliminary data.</text>
</comment>
<organism evidence="1 2">
    <name type="scientific">Araneus ventricosus</name>
    <name type="common">Orbweaver spider</name>
    <name type="synonym">Epeira ventricosa</name>
    <dbReference type="NCBI Taxonomy" id="182803"/>
    <lineage>
        <taxon>Eukaryota</taxon>
        <taxon>Metazoa</taxon>
        <taxon>Ecdysozoa</taxon>
        <taxon>Arthropoda</taxon>
        <taxon>Chelicerata</taxon>
        <taxon>Arachnida</taxon>
        <taxon>Araneae</taxon>
        <taxon>Araneomorphae</taxon>
        <taxon>Entelegynae</taxon>
        <taxon>Araneoidea</taxon>
        <taxon>Araneidae</taxon>
        <taxon>Araneus</taxon>
    </lineage>
</organism>
<name>A0A4Y2KT87_ARAVE</name>
<proteinExistence type="predicted"/>
<gene>
    <name evidence="1" type="ORF">AVEN_207860_1</name>
</gene>
<dbReference type="EMBL" id="BGPR01004909">
    <property type="protein sequence ID" value="GBN04713.1"/>
    <property type="molecule type" value="Genomic_DNA"/>
</dbReference>
<sequence>MRAPPKKIKSKGVYTHFRAEQFVNIWFAAVDGVFGQPLIIDLTKSLIQYNSNIKGFAVYVGRRSRVVWSSKETSFRIFRVKSANQDVNQSASKDPPSLRLISDDEWFEVSLHS</sequence>
<protein>
    <submittedName>
        <fullName evidence="1">Uncharacterized protein</fullName>
    </submittedName>
</protein>
<dbReference type="Proteomes" id="UP000499080">
    <property type="component" value="Unassembled WGS sequence"/>
</dbReference>
<evidence type="ECO:0000313" key="1">
    <source>
        <dbReference type="EMBL" id="GBN04713.1"/>
    </source>
</evidence>